<evidence type="ECO:0000313" key="2">
    <source>
        <dbReference type="EMBL" id="RWR25044.1"/>
    </source>
</evidence>
<dbReference type="Gene3D" id="1.10.10.10">
    <property type="entry name" value="Winged helix-like DNA-binding domain superfamily/Winged helix DNA-binding domain"/>
    <property type="match status" value="1"/>
</dbReference>
<accession>A0A443JX21</accession>
<dbReference type="AlphaFoldDB" id="A0A443JX21"/>
<organism evidence="2 3">
    <name type="scientific">Paenirhodobacter populi</name>
    <dbReference type="NCBI Taxonomy" id="2306993"/>
    <lineage>
        <taxon>Bacteria</taxon>
        <taxon>Pseudomonadati</taxon>
        <taxon>Pseudomonadota</taxon>
        <taxon>Alphaproteobacteria</taxon>
        <taxon>Rhodobacterales</taxon>
        <taxon>Rhodobacter group</taxon>
        <taxon>Paenirhodobacter</taxon>
    </lineage>
</organism>
<reference evidence="2 3" key="2">
    <citation type="submission" date="2019-01" db="EMBL/GenBank/DDBJ databases">
        <authorList>
            <person name="Li Y."/>
        </authorList>
    </citation>
    <scope>NUCLEOTIDE SEQUENCE [LARGE SCALE GENOMIC DNA]</scope>
    <source>
        <strain evidence="2 3">07D10-4-3</strain>
    </source>
</reference>
<comment type="caution">
    <text evidence="2">The sequence shown here is derived from an EMBL/GenBank/DDBJ whole genome shotgun (WGS) entry which is preliminary data.</text>
</comment>
<name>A0A443JX21_9RHOB</name>
<gene>
    <name evidence="2" type="ORF">D2T29_22415</name>
</gene>
<dbReference type="Proteomes" id="UP000284451">
    <property type="component" value="Unassembled WGS sequence"/>
</dbReference>
<proteinExistence type="predicted"/>
<dbReference type="PROSITE" id="PS51702">
    <property type="entry name" value="HTH_MU"/>
    <property type="match status" value="1"/>
</dbReference>
<dbReference type="InterPro" id="IPR036388">
    <property type="entry name" value="WH-like_DNA-bd_sf"/>
</dbReference>
<protein>
    <recommendedName>
        <fullName evidence="1">HTH Mu-type domain-containing protein</fullName>
    </recommendedName>
</protein>
<dbReference type="EMBL" id="SAUY01000086">
    <property type="protein sequence ID" value="RWR25044.1"/>
    <property type="molecule type" value="Genomic_DNA"/>
</dbReference>
<evidence type="ECO:0000313" key="3">
    <source>
        <dbReference type="Proteomes" id="UP000284451"/>
    </source>
</evidence>
<feature type="domain" description="HTH Mu-type" evidence="1">
    <location>
        <begin position="42"/>
        <end position="72"/>
    </location>
</feature>
<reference evidence="2 3" key="1">
    <citation type="submission" date="2019-01" db="EMBL/GenBank/DDBJ databases">
        <title>Sinorhodobacter populi sp. nov. isolated from the symptomatic bark tissue of Populus euramericana canker.</title>
        <authorList>
            <person name="Xu G."/>
        </authorList>
    </citation>
    <scope>NUCLEOTIDE SEQUENCE [LARGE SCALE GENOMIC DNA]</scope>
    <source>
        <strain evidence="2 3">07D10-4-3</strain>
    </source>
</reference>
<evidence type="ECO:0000259" key="1">
    <source>
        <dbReference type="PROSITE" id="PS51702"/>
    </source>
</evidence>
<dbReference type="GO" id="GO:0003677">
    <property type="term" value="F:DNA binding"/>
    <property type="evidence" value="ECO:0007669"/>
    <property type="project" value="InterPro"/>
</dbReference>
<dbReference type="RefSeq" id="WP_128234226.1">
    <property type="nucleotide sequence ID" value="NZ_SAUY01000086.1"/>
</dbReference>
<dbReference type="InterPro" id="IPR003314">
    <property type="entry name" value="Mu-type_HTH"/>
</dbReference>
<sequence length="72" mass="8453">MDERFDLTVHVAADVWAYAQRRTAFLETLLIRVLREHAEMQEWFSASELETLRLPGLPTHRSTITRKARQEG</sequence>